<evidence type="ECO:0000256" key="2">
    <source>
        <dbReference type="ARBA" id="ARBA00022603"/>
    </source>
</evidence>
<dbReference type="AlphaFoldDB" id="A0ABD1ENF2"/>
<dbReference type="InterPro" id="IPR010675">
    <property type="entry name" value="Bin3_C"/>
</dbReference>
<dbReference type="InterPro" id="IPR029063">
    <property type="entry name" value="SAM-dependent_MTases_sf"/>
</dbReference>
<evidence type="ECO:0000256" key="6">
    <source>
        <dbReference type="RuleBase" id="RU367087"/>
    </source>
</evidence>
<dbReference type="GO" id="GO:0008173">
    <property type="term" value="F:RNA methyltransferase activity"/>
    <property type="evidence" value="ECO:0007669"/>
    <property type="project" value="UniProtKB-UniRule"/>
</dbReference>
<dbReference type="Pfam" id="PF13649">
    <property type="entry name" value="Methyltransf_25"/>
    <property type="match status" value="1"/>
</dbReference>
<feature type="compositionally biased region" description="Basic residues" evidence="7">
    <location>
        <begin position="142"/>
        <end position="154"/>
    </location>
</feature>
<evidence type="ECO:0000256" key="4">
    <source>
        <dbReference type="ARBA" id="ARBA00022691"/>
    </source>
</evidence>
<dbReference type="Gene3D" id="3.40.50.150">
    <property type="entry name" value="Vaccinia Virus protein VP39"/>
    <property type="match status" value="1"/>
</dbReference>
<accession>A0ABD1ENF2</accession>
<evidence type="ECO:0000256" key="5">
    <source>
        <dbReference type="PROSITE-ProRule" id="PRU00848"/>
    </source>
</evidence>
<dbReference type="PANTHER" id="PTHR12315:SF0">
    <property type="entry name" value="7SK SNRNA METHYLPHOSPHATE CAPPING ENZYME"/>
    <property type="match status" value="1"/>
</dbReference>
<dbReference type="InterPro" id="IPR041698">
    <property type="entry name" value="Methyltransf_25"/>
</dbReference>
<gene>
    <name evidence="9" type="ORF">ABEB36_008721</name>
</gene>
<feature type="compositionally biased region" description="Basic residues" evidence="7">
    <location>
        <begin position="33"/>
        <end position="48"/>
    </location>
</feature>
<evidence type="ECO:0000256" key="3">
    <source>
        <dbReference type="ARBA" id="ARBA00022679"/>
    </source>
</evidence>
<feature type="region of interest" description="Disordered" evidence="7">
    <location>
        <begin position="1"/>
        <end position="55"/>
    </location>
</feature>
<dbReference type="PROSITE" id="PS51515">
    <property type="entry name" value="BIN3_SAM"/>
    <property type="match status" value="1"/>
</dbReference>
<proteinExistence type="inferred from homology"/>
<dbReference type="Proteomes" id="UP001566132">
    <property type="component" value="Unassembled WGS sequence"/>
</dbReference>
<dbReference type="Pfam" id="PF06859">
    <property type="entry name" value="Bin3"/>
    <property type="match status" value="1"/>
</dbReference>
<evidence type="ECO:0000256" key="7">
    <source>
        <dbReference type="SAM" id="MobiDB-lite"/>
    </source>
</evidence>
<keyword evidence="4 5" id="KW-0949">S-adenosyl-L-methionine</keyword>
<dbReference type="PANTHER" id="PTHR12315">
    <property type="entry name" value="BICOID-INTERACTING PROTEIN RELATED"/>
    <property type="match status" value="1"/>
</dbReference>
<feature type="compositionally biased region" description="Basic and acidic residues" evidence="7">
    <location>
        <begin position="170"/>
        <end position="186"/>
    </location>
</feature>
<feature type="compositionally biased region" description="Basic and acidic residues" evidence="7">
    <location>
        <begin position="205"/>
        <end position="221"/>
    </location>
</feature>
<organism evidence="9 10">
    <name type="scientific">Hypothenemus hampei</name>
    <name type="common">Coffee berry borer</name>
    <dbReference type="NCBI Taxonomy" id="57062"/>
    <lineage>
        <taxon>Eukaryota</taxon>
        <taxon>Metazoa</taxon>
        <taxon>Ecdysozoa</taxon>
        <taxon>Arthropoda</taxon>
        <taxon>Hexapoda</taxon>
        <taxon>Insecta</taxon>
        <taxon>Pterygota</taxon>
        <taxon>Neoptera</taxon>
        <taxon>Endopterygota</taxon>
        <taxon>Coleoptera</taxon>
        <taxon>Polyphaga</taxon>
        <taxon>Cucujiformia</taxon>
        <taxon>Curculionidae</taxon>
        <taxon>Scolytinae</taxon>
        <taxon>Hypothenemus</taxon>
    </lineage>
</organism>
<sequence length="671" mass="76480">MSSSIKSLEASVSKLDSKIKDNRQGSNKAQNSARKRFKHDRSCRKRSKSFSGCGPINSKPVLPTKFLLGGNINDPLNLNSLQNEDINRAMNAVTPKSSPLPTPPRRKMPIEVIGSPNTQDPLHLLDCKNDMEYEEHLNSPIKKGRKKRIKKRRTMSSSTDGCMPDCSDNTEAKTPEATEDSAKIPEDPETETIQPPIKTTLTIDLGKEKKEKSKRRSEETNPNHVTKKFKNFMDKIVSPVVPQPGAWLKRSNSIKLPRPRQRQNKGNDETVPTFKDENKRFQYGNYNRYYGYRNACNETDHRLKVFSYYPYLFENKDILDIGCNIGHITLSIARDFKARSITGIDIDSKLISIARKNVKHYVKTAESASPRIEINSKSHKSSSEFFPLSLPILYGPIDIPGFHDTHLGREFPNNVIFKQCNYVLEDESLLALEQPQFDVIICLSVTKWIHLNWGDNGLKIAFRRMYEQLRPGGKLILEPQHWASYKSKKKLTEIIYRNYKAIDFFPDKFRDYLLSPAVGFAKSEILGFPQHKSSGFRRPIQVFTKSTMFPSERIEATPSSNATQTVSDKEESQTECQNREHVYTNFIQTTPKYNNCSEEHVDSDVLSPADGKVINNRTFDDIVSNYLSKCCCDNATNEHKNSDLTCENNDIETQSQDPKAHNSVDIIHISS</sequence>
<keyword evidence="10" id="KW-1185">Reference proteome</keyword>
<comment type="similarity">
    <text evidence="1 6">Belongs to the methyltransferase superfamily.</text>
</comment>
<feature type="compositionally biased region" description="Polar residues" evidence="7">
    <location>
        <begin position="191"/>
        <end position="202"/>
    </location>
</feature>
<feature type="domain" description="Bin3-type SAM" evidence="8">
    <location>
        <begin position="300"/>
        <end position="548"/>
    </location>
</feature>
<evidence type="ECO:0000259" key="8">
    <source>
        <dbReference type="PROSITE" id="PS51515"/>
    </source>
</evidence>
<dbReference type="InterPro" id="IPR039772">
    <property type="entry name" value="Bin3-like"/>
</dbReference>
<dbReference type="SUPFAM" id="SSF53335">
    <property type="entry name" value="S-adenosyl-L-methionine-dependent methyltransferases"/>
    <property type="match status" value="1"/>
</dbReference>
<name>A0ABD1ENF2_HYPHA</name>
<dbReference type="CDD" id="cd02440">
    <property type="entry name" value="AdoMet_MTases"/>
    <property type="match status" value="1"/>
</dbReference>
<reference evidence="9 10" key="1">
    <citation type="submission" date="2024-05" db="EMBL/GenBank/DDBJ databases">
        <title>Genetic variation in Jamaican populations of the coffee berry borer (Hypothenemus hampei).</title>
        <authorList>
            <person name="Errbii M."/>
            <person name="Myrie A."/>
        </authorList>
    </citation>
    <scope>NUCLEOTIDE SEQUENCE [LARGE SCALE GENOMIC DNA]</scope>
    <source>
        <strain evidence="9">JA-Hopewell-2020-01-JO</strain>
        <tissue evidence="9">Whole body</tissue>
    </source>
</reference>
<dbReference type="InterPro" id="IPR024160">
    <property type="entry name" value="BIN3_SAM-bd_dom"/>
</dbReference>
<dbReference type="GO" id="GO:0008171">
    <property type="term" value="F:O-methyltransferase activity"/>
    <property type="evidence" value="ECO:0007669"/>
    <property type="project" value="UniProtKB-UniRule"/>
</dbReference>
<feature type="region of interest" description="Disordered" evidence="7">
    <location>
        <begin position="136"/>
        <end position="223"/>
    </location>
</feature>
<evidence type="ECO:0000313" key="10">
    <source>
        <dbReference type="Proteomes" id="UP001566132"/>
    </source>
</evidence>
<protein>
    <recommendedName>
        <fullName evidence="6">RNA methyltransferase</fullName>
        <ecNumber evidence="6">2.1.1.-</ecNumber>
    </recommendedName>
</protein>
<dbReference type="GO" id="GO:0032259">
    <property type="term" value="P:methylation"/>
    <property type="evidence" value="ECO:0007669"/>
    <property type="project" value="UniProtKB-KW"/>
</dbReference>
<evidence type="ECO:0000256" key="1">
    <source>
        <dbReference type="ARBA" id="ARBA00008361"/>
    </source>
</evidence>
<evidence type="ECO:0000313" key="9">
    <source>
        <dbReference type="EMBL" id="KAL1497829.1"/>
    </source>
</evidence>
<dbReference type="EMBL" id="JBDJPC010000006">
    <property type="protein sequence ID" value="KAL1497829.1"/>
    <property type="molecule type" value="Genomic_DNA"/>
</dbReference>
<keyword evidence="3 6" id="KW-0808">Transferase</keyword>
<dbReference type="EC" id="2.1.1.-" evidence="6"/>
<keyword evidence="2 6" id="KW-0489">Methyltransferase</keyword>
<comment type="caution">
    <text evidence="9">The sequence shown here is derived from an EMBL/GenBank/DDBJ whole genome shotgun (WGS) entry which is preliminary data.</text>
</comment>